<dbReference type="eggNOG" id="COG1216">
    <property type="taxonomic scope" value="Bacteria"/>
</dbReference>
<evidence type="ECO:0000259" key="1">
    <source>
        <dbReference type="Pfam" id="PF00535"/>
    </source>
</evidence>
<dbReference type="Proteomes" id="UP000003416">
    <property type="component" value="Unassembled WGS sequence"/>
</dbReference>
<comment type="caution">
    <text evidence="2">The sequence shown here is derived from an EMBL/GenBank/DDBJ whole genome shotgun (WGS) entry which is preliminary data.</text>
</comment>
<proteinExistence type="predicted"/>
<dbReference type="STRING" id="763034.HMPREF9446_02397"/>
<protein>
    <submittedName>
        <fullName evidence="2">Glycosyltransferase, group 2 family protein</fullName>
    </submittedName>
</protein>
<dbReference type="AlphaFoldDB" id="F3PUQ2"/>
<reference evidence="2 3" key="1">
    <citation type="submission" date="2011-02" db="EMBL/GenBank/DDBJ databases">
        <authorList>
            <person name="Weinstock G."/>
            <person name="Sodergren E."/>
            <person name="Clifton S."/>
            <person name="Fulton L."/>
            <person name="Fulton B."/>
            <person name="Courtney L."/>
            <person name="Fronick C."/>
            <person name="Harrison M."/>
            <person name="Strong C."/>
            <person name="Farmer C."/>
            <person name="Delahaunty K."/>
            <person name="Markovic C."/>
            <person name="Hall O."/>
            <person name="Minx P."/>
            <person name="Tomlinson C."/>
            <person name="Mitreva M."/>
            <person name="Hou S."/>
            <person name="Chen J."/>
            <person name="Wollam A."/>
            <person name="Pepin K.H."/>
            <person name="Johnson M."/>
            <person name="Bhonagiri V."/>
            <person name="Zhang X."/>
            <person name="Suruliraj S."/>
            <person name="Warren W."/>
            <person name="Chinwalla A."/>
            <person name="Mardis E.R."/>
            <person name="Wilson R.K."/>
        </authorList>
    </citation>
    <scope>NUCLEOTIDE SEQUENCE [LARGE SCALE GENOMIC DNA]</scope>
    <source>
        <strain evidence="2 3">YIT 12057</strain>
    </source>
</reference>
<dbReference type="CDD" id="cd00761">
    <property type="entry name" value="Glyco_tranf_GTA_type"/>
    <property type="match status" value="1"/>
</dbReference>
<dbReference type="GeneID" id="86051302"/>
<dbReference type="EMBL" id="AFBN01000047">
    <property type="protein sequence ID" value="EGF55995.1"/>
    <property type="molecule type" value="Genomic_DNA"/>
</dbReference>
<keyword evidence="2" id="KW-0808">Transferase</keyword>
<dbReference type="HOGENOM" id="CLU_025996_9_0_10"/>
<dbReference type="InterPro" id="IPR029044">
    <property type="entry name" value="Nucleotide-diphossugar_trans"/>
</dbReference>
<name>F3PUQ2_9BACE</name>
<dbReference type="PANTHER" id="PTHR22916">
    <property type="entry name" value="GLYCOSYLTRANSFERASE"/>
    <property type="match status" value="1"/>
</dbReference>
<dbReference type="SUPFAM" id="SSF53448">
    <property type="entry name" value="Nucleotide-diphospho-sugar transferases"/>
    <property type="match status" value="1"/>
</dbReference>
<evidence type="ECO:0000313" key="3">
    <source>
        <dbReference type="Proteomes" id="UP000003416"/>
    </source>
</evidence>
<dbReference type="Pfam" id="PF00535">
    <property type="entry name" value="Glycos_transf_2"/>
    <property type="match status" value="1"/>
</dbReference>
<feature type="domain" description="Glycosyltransferase 2-like" evidence="1">
    <location>
        <begin position="16"/>
        <end position="177"/>
    </location>
</feature>
<dbReference type="RefSeq" id="WP_009125652.1">
    <property type="nucleotide sequence ID" value="NZ_GL882644.1"/>
</dbReference>
<dbReference type="InterPro" id="IPR001173">
    <property type="entry name" value="Glyco_trans_2-like"/>
</dbReference>
<accession>F3PUQ2</accession>
<organism evidence="2 3">
    <name type="scientific">Bacteroides fluxus YIT 12057</name>
    <dbReference type="NCBI Taxonomy" id="763034"/>
    <lineage>
        <taxon>Bacteria</taxon>
        <taxon>Pseudomonadati</taxon>
        <taxon>Bacteroidota</taxon>
        <taxon>Bacteroidia</taxon>
        <taxon>Bacteroidales</taxon>
        <taxon>Bacteroidaceae</taxon>
        <taxon>Bacteroides</taxon>
    </lineage>
</organism>
<gene>
    <name evidence="2" type="ORF">HMPREF9446_02397</name>
</gene>
<sequence>MEDCKLLGGMDIYTYSIIIPHKNSPNLLRRCLDSIPHRDDVQIIVVDDNSDLSKVDFSCFPGIGENNTEVFFTKEGKGAGYARNVGLKHAKGKWLLFADADDYFTEGFIFHLDKYKESAYDIVFFGTTSVYTETEMVAMRHLFDKKCMNAAISENNFRLYRYIRTSPVSKIIRRSLVENKLIFFDEVIAANDALFSIKTGYYAKSVAADPFVMYVITVQSGSLEYTYSKRVLLCRIMVDMNINRFYKEHNVKEHVCALRYIIQLRKISFILYLRYVLKYFLLHPINGIYDFLYLFRCKIKSARTNSRDEIRKNNTYIKVEKI</sequence>
<keyword evidence="3" id="KW-1185">Reference proteome</keyword>
<dbReference type="Gene3D" id="3.90.550.10">
    <property type="entry name" value="Spore Coat Polysaccharide Biosynthesis Protein SpsA, Chain A"/>
    <property type="match status" value="1"/>
</dbReference>
<evidence type="ECO:0000313" key="2">
    <source>
        <dbReference type="EMBL" id="EGF55995.1"/>
    </source>
</evidence>
<dbReference type="GO" id="GO:0016758">
    <property type="term" value="F:hexosyltransferase activity"/>
    <property type="evidence" value="ECO:0007669"/>
    <property type="project" value="UniProtKB-ARBA"/>
</dbReference>